<comment type="caution">
    <text evidence="1">The sequence shown here is derived from an EMBL/GenBank/DDBJ whole genome shotgun (WGS) entry which is preliminary data.</text>
</comment>
<keyword evidence="2" id="KW-1185">Reference proteome</keyword>
<evidence type="ECO:0008006" key="3">
    <source>
        <dbReference type="Google" id="ProtNLM"/>
    </source>
</evidence>
<proteinExistence type="predicted"/>
<accession>A0A9R1WZH4</accession>
<dbReference type="Proteomes" id="UP000235145">
    <property type="component" value="Unassembled WGS sequence"/>
</dbReference>
<evidence type="ECO:0000313" key="2">
    <source>
        <dbReference type="Proteomes" id="UP000235145"/>
    </source>
</evidence>
<dbReference type="InterPro" id="IPR050923">
    <property type="entry name" value="Cell_Proc_Reg/RNA_Proc"/>
</dbReference>
<dbReference type="EMBL" id="NBSK02000008">
    <property type="protein sequence ID" value="KAJ0190907.1"/>
    <property type="molecule type" value="Genomic_DNA"/>
</dbReference>
<sequence>MELHVGDVLRFGHSTRLYIFQGPTDLMPLEKDMQSVKNLKIRQENRNMEATLLHAKREAPLADGISWGMDEDVVEENKVSSFFLFFLIENRSIDFLCLV</sequence>
<protein>
    <recommendedName>
        <fullName evidence="3">FHA domain-containing protein</fullName>
    </recommendedName>
</protein>
<dbReference type="PANTHER" id="PTHR23308">
    <property type="entry name" value="NUCLEAR INHIBITOR OF PROTEIN PHOSPHATASE-1"/>
    <property type="match status" value="1"/>
</dbReference>
<evidence type="ECO:0000313" key="1">
    <source>
        <dbReference type="EMBL" id="KAJ0190907.1"/>
    </source>
</evidence>
<dbReference type="AlphaFoldDB" id="A0A9R1WZH4"/>
<name>A0A9R1WZH4_LACSA</name>
<gene>
    <name evidence="1" type="ORF">LSAT_V11C800393930</name>
</gene>
<organism evidence="1 2">
    <name type="scientific">Lactuca sativa</name>
    <name type="common">Garden lettuce</name>
    <dbReference type="NCBI Taxonomy" id="4236"/>
    <lineage>
        <taxon>Eukaryota</taxon>
        <taxon>Viridiplantae</taxon>
        <taxon>Streptophyta</taxon>
        <taxon>Embryophyta</taxon>
        <taxon>Tracheophyta</taxon>
        <taxon>Spermatophyta</taxon>
        <taxon>Magnoliopsida</taxon>
        <taxon>eudicotyledons</taxon>
        <taxon>Gunneridae</taxon>
        <taxon>Pentapetalae</taxon>
        <taxon>asterids</taxon>
        <taxon>campanulids</taxon>
        <taxon>Asterales</taxon>
        <taxon>Asteraceae</taxon>
        <taxon>Cichorioideae</taxon>
        <taxon>Cichorieae</taxon>
        <taxon>Lactucinae</taxon>
        <taxon>Lactuca</taxon>
    </lineage>
</organism>
<reference evidence="1 2" key="1">
    <citation type="journal article" date="2017" name="Nat. Commun.">
        <title>Genome assembly with in vitro proximity ligation data and whole-genome triplication in lettuce.</title>
        <authorList>
            <person name="Reyes-Chin-Wo S."/>
            <person name="Wang Z."/>
            <person name="Yang X."/>
            <person name="Kozik A."/>
            <person name="Arikit S."/>
            <person name="Song C."/>
            <person name="Xia L."/>
            <person name="Froenicke L."/>
            <person name="Lavelle D.O."/>
            <person name="Truco M.J."/>
            <person name="Xia R."/>
            <person name="Zhu S."/>
            <person name="Xu C."/>
            <person name="Xu H."/>
            <person name="Xu X."/>
            <person name="Cox K."/>
            <person name="Korf I."/>
            <person name="Meyers B.C."/>
            <person name="Michelmore R.W."/>
        </authorList>
    </citation>
    <scope>NUCLEOTIDE SEQUENCE [LARGE SCALE GENOMIC DNA]</scope>
    <source>
        <strain evidence="2">cv. Salinas</strain>
        <tissue evidence="1">Seedlings</tissue>
    </source>
</reference>